<organism evidence="1 2">
    <name type="scientific">Lactococcus lactis</name>
    <dbReference type="NCBI Taxonomy" id="1358"/>
    <lineage>
        <taxon>Bacteria</taxon>
        <taxon>Bacillati</taxon>
        <taxon>Bacillota</taxon>
        <taxon>Bacilli</taxon>
        <taxon>Lactobacillales</taxon>
        <taxon>Streptococcaceae</taxon>
        <taxon>Lactococcus</taxon>
    </lineage>
</organism>
<dbReference type="EMBL" id="SAXH01000003">
    <property type="protein sequence ID" value="RWR48641.1"/>
    <property type="molecule type" value="Genomic_DNA"/>
</dbReference>
<accession>A0A443LHI5</accession>
<evidence type="ECO:0000313" key="2">
    <source>
        <dbReference type="Proteomes" id="UP000285859"/>
    </source>
</evidence>
<protein>
    <submittedName>
        <fullName evidence="1">Uncharacterized protein</fullName>
    </submittedName>
</protein>
<proteinExistence type="predicted"/>
<comment type="caution">
    <text evidence="1">The sequence shown here is derived from an EMBL/GenBank/DDBJ whole genome shotgun (WGS) entry which is preliminary data.</text>
</comment>
<reference evidence="1 2" key="1">
    <citation type="submission" date="2019-01" db="EMBL/GenBank/DDBJ databases">
        <title>Whole genome sequence of Lactococcus lactis isolated from cow milk.</title>
        <authorList>
            <person name="Sundararaman A."/>
            <person name="Tamang J.-P."/>
            <person name="Halami P."/>
        </authorList>
    </citation>
    <scope>NUCLEOTIDE SEQUENCE [LARGE SCALE GENOMIC DNA]</scope>
    <source>
        <strain evidence="1 2">C2D</strain>
    </source>
</reference>
<dbReference type="Proteomes" id="UP000285859">
    <property type="component" value="Unassembled WGS sequence"/>
</dbReference>
<gene>
    <name evidence="1" type="ORF">EO246_03965</name>
</gene>
<dbReference type="AlphaFoldDB" id="A0A443LHI5"/>
<name>A0A443LHI5_9LACT</name>
<evidence type="ECO:0000313" key="1">
    <source>
        <dbReference type="EMBL" id="RWR48641.1"/>
    </source>
</evidence>
<sequence>MAWTLKKRALDEGLSEYYRSFIPGITHKQYCRYVEKAYEEEIVLSPITFIAIVKGIDNEKATEIFFEKNKELTDSGVIPAIARFGEASEVPEN</sequence>
<dbReference type="RefSeq" id="WP_128267658.1">
    <property type="nucleotide sequence ID" value="NZ_JACCJA010000003.1"/>
</dbReference>